<sequence>MGTTPAILTIMDEVEARLGNISASNGYWFDPKKISRARLKAWEGYDLPAINYWGTNVENDRAAYANDERGFSLFTEMHSQTRDDPFIDIAEKMASDVITAMVRLPAATAGSSVGQDGSRTDMSGESDTKFKISADGDAVEEVTCDWSSATTGALTAAQMQTQIRALGSNKATVTVVFQRGRYVITSSTTGASSAIVITAGSTLDCSDQLRIGLANSGSESTGLASAPTVAADPNYDLNSTVKDLVYAGHDYIIGEGQQPWCGVLVRWTINYYADPFNMFTYRED</sequence>
<accession>A0A0F9SXK5</accession>
<evidence type="ECO:0000313" key="1">
    <source>
        <dbReference type="EMBL" id="KKN41611.1"/>
    </source>
</evidence>
<organism evidence="1">
    <name type="scientific">marine sediment metagenome</name>
    <dbReference type="NCBI Taxonomy" id="412755"/>
    <lineage>
        <taxon>unclassified sequences</taxon>
        <taxon>metagenomes</taxon>
        <taxon>ecological metagenomes</taxon>
    </lineage>
</organism>
<reference evidence="1" key="1">
    <citation type="journal article" date="2015" name="Nature">
        <title>Complex archaea that bridge the gap between prokaryotes and eukaryotes.</title>
        <authorList>
            <person name="Spang A."/>
            <person name="Saw J.H."/>
            <person name="Jorgensen S.L."/>
            <person name="Zaremba-Niedzwiedzka K."/>
            <person name="Martijn J."/>
            <person name="Lind A.E."/>
            <person name="van Eijk R."/>
            <person name="Schleper C."/>
            <person name="Guy L."/>
            <person name="Ettema T.J."/>
        </authorList>
    </citation>
    <scope>NUCLEOTIDE SEQUENCE</scope>
</reference>
<protein>
    <submittedName>
        <fullName evidence="1">Uncharacterized protein</fullName>
    </submittedName>
</protein>
<name>A0A0F9SXK5_9ZZZZ</name>
<dbReference type="AlphaFoldDB" id="A0A0F9SXK5"/>
<proteinExistence type="predicted"/>
<dbReference type="EMBL" id="LAZR01001637">
    <property type="protein sequence ID" value="KKN41611.1"/>
    <property type="molecule type" value="Genomic_DNA"/>
</dbReference>
<comment type="caution">
    <text evidence="1">The sequence shown here is derived from an EMBL/GenBank/DDBJ whole genome shotgun (WGS) entry which is preliminary data.</text>
</comment>
<gene>
    <name evidence="1" type="ORF">LCGC14_0721440</name>
</gene>